<dbReference type="EMBL" id="MUYU01000025">
    <property type="protein sequence ID" value="OOS22931.1"/>
    <property type="molecule type" value="Genomic_DNA"/>
</dbReference>
<dbReference type="AlphaFoldDB" id="A0A1T0CL96"/>
<keyword evidence="3" id="KW-1185">Reference proteome</keyword>
<reference evidence="2 3" key="1">
    <citation type="submission" date="2017-02" db="EMBL/GenBank/DDBJ databases">
        <title>Draft genome sequence of Moraxella pluranimalium CCUG 54913T type strain.</title>
        <authorList>
            <person name="Salva-Serra F."/>
            <person name="Engstrom-Jakobsson H."/>
            <person name="Thorell K."/>
            <person name="Jaen-Luchoro D."/>
            <person name="Gonzales-Siles L."/>
            <person name="Karlsson R."/>
            <person name="Yazdan S."/>
            <person name="Boulund F."/>
            <person name="Johnning A."/>
            <person name="Engstrand L."/>
            <person name="Kristiansson E."/>
            <person name="Moore E."/>
        </authorList>
    </citation>
    <scope>NUCLEOTIDE SEQUENCE [LARGE SCALE GENOMIC DNA]</scope>
    <source>
        <strain evidence="2 3">CCUG 54913</strain>
    </source>
</reference>
<proteinExistence type="predicted"/>
<dbReference type="OrthoDB" id="8613885at2"/>
<protein>
    <recommendedName>
        <fullName evidence="1">Winged helix-turn-helix domain-containing protein</fullName>
    </recommendedName>
</protein>
<name>A0A1T0CL96_9GAMM</name>
<sequence length="80" mass="8962">MNTLDSYKALILAYLKTGATLEPMTALNLWGCWSLSQRITELKQDGYPIQSRMTTAPSGKRHAIYWIEPSDITKLTGVMA</sequence>
<organism evidence="2 3">
    <name type="scientific">Moraxella pluranimalium</name>
    <dbReference type="NCBI Taxonomy" id="470453"/>
    <lineage>
        <taxon>Bacteria</taxon>
        <taxon>Pseudomonadati</taxon>
        <taxon>Pseudomonadota</taxon>
        <taxon>Gammaproteobacteria</taxon>
        <taxon>Moraxellales</taxon>
        <taxon>Moraxellaceae</taxon>
        <taxon>Moraxella</taxon>
    </lineage>
</organism>
<dbReference type="InterPro" id="IPR055245">
    <property type="entry name" value="HTH_proteobacteria"/>
</dbReference>
<gene>
    <name evidence="2" type="ORF">B0680_08940</name>
</gene>
<dbReference type="RefSeq" id="WP_078254753.1">
    <property type="nucleotide sequence ID" value="NZ_MUYU01000025.1"/>
</dbReference>
<dbReference type="Pfam" id="PF14090">
    <property type="entry name" value="HTH_39"/>
    <property type="match status" value="1"/>
</dbReference>
<evidence type="ECO:0000313" key="2">
    <source>
        <dbReference type="EMBL" id="OOS22931.1"/>
    </source>
</evidence>
<feature type="domain" description="Winged helix-turn-helix" evidence="1">
    <location>
        <begin position="8"/>
        <end position="60"/>
    </location>
</feature>
<evidence type="ECO:0000313" key="3">
    <source>
        <dbReference type="Proteomes" id="UP000189800"/>
    </source>
</evidence>
<evidence type="ECO:0000259" key="1">
    <source>
        <dbReference type="Pfam" id="PF14090"/>
    </source>
</evidence>
<dbReference type="Proteomes" id="UP000189800">
    <property type="component" value="Unassembled WGS sequence"/>
</dbReference>
<dbReference type="STRING" id="470453.B0680_08940"/>
<accession>A0A1T0CL96</accession>
<comment type="caution">
    <text evidence="2">The sequence shown here is derived from an EMBL/GenBank/DDBJ whole genome shotgun (WGS) entry which is preliminary data.</text>
</comment>